<dbReference type="InterPro" id="IPR024072">
    <property type="entry name" value="DHFR-like_dom_sf"/>
</dbReference>
<gene>
    <name evidence="2" type="ORF">ACFQV2_35145</name>
</gene>
<dbReference type="PANTHER" id="PTHR38011:SF11">
    <property type="entry name" value="2,5-DIAMINO-6-RIBOSYLAMINO-4(3H)-PYRIMIDINONE 5'-PHOSPHATE REDUCTASE"/>
    <property type="match status" value="1"/>
</dbReference>
<dbReference type="Pfam" id="PF01872">
    <property type="entry name" value="RibD_C"/>
    <property type="match status" value="1"/>
</dbReference>
<feature type="domain" description="Bacterial bifunctional deaminase-reductase C-terminal" evidence="1">
    <location>
        <begin position="4"/>
        <end position="76"/>
    </location>
</feature>
<sequence length="84" mass="8983">MSDDLVGTVTRLKEQDGKDIIAYGGATLVQALIANGLLDELHLIVNPTSLGRGLPVFPEGYQRLKLEAATRFECGVAALRYAPA</sequence>
<proteinExistence type="predicted"/>
<dbReference type="EMBL" id="JBHTEY010000004">
    <property type="protein sequence ID" value="MFC7617870.1"/>
    <property type="molecule type" value="Genomic_DNA"/>
</dbReference>
<evidence type="ECO:0000313" key="3">
    <source>
        <dbReference type="Proteomes" id="UP001596512"/>
    </source>
</evidence>
<dbReference type="PANTHER" id="PTHR38011">
    <property type="entry name" value="DIHYDROFOLATE REDUCTASE FAMILY PROTEIN (AFU_ORTHOLOGUE AFUA_8G06820)"/>
    <property type="match status" value="1"/>
</dbReference>
<reference evidence="3" key="1">
    <citation type="journal article" date="2019" name="Int. J. Syst. Evol. Microbiol.">
        <title>The Global Catalogue of Microorganisms (GCM) 10K type strain sequencing project: providing services to taxonomists for standard genome sequencing and annotation.</title>
        <authorList>
            <consortium name="The Broad Institute Genomics Platform"/>
            <consortium name="The Broad Institute Genome Sequencing Center for Infectious Disease"/>
            <person name="Wu L."/>
            <person name="Ma J."/>
        </authorList>
    </citation>
    <scope>NUCLEOTIDE SEQUENCE [LARGE SCALE GENOMIC DNA]</scope>
    <source>
        <strain evidence="3">JCM 17695</strain>
    </source>
</reference>
<keyword evidence="3" id="KW-1185">Reference proteome</keyword>
<dbReference type="InterPro" id="IPR002734">
    <property type="entry name" value="RibDG_C"/>
</dbReference>
<comment type="caution">
    <text evidence="2">The sequence shown here is derived from an EMBL/GenBank/DDBJ whole genome shotgun (WGS) entry which is preliminary data.</text>
</comment>
<evidence type="ECO:0000313" key="2">
    <source>
        <dbReference type="EMBL" id="MFC7617870.1"/>
    </source>
</evidence>
<evidence type="ECO:0000259" key="1">
    <source>
        <dbReference type="Pfam" id="PF01872"/>
    </source>
</evidence>
<dbReference type="SUPFAM" id="SSF53597">
    <property type="entry name" value="Dihydrofolate reductase-like"/>
    <property type="match status" value="1"/>
</dbReference>
<accession>A0ABW2TVH0</accession>
<organism evidence="2 3">
    <name type="scientific">Actinokineospora soli</name>
    <dbReference type="NCBI Taxonomy" id="1048753"/>
    <lineage>
        <taxon>Bacteria</taxon>
        <taxon>Bacillati</taxon>
        <taxon>Actinomycetota</taxon>
        <taxon>Actinomycetes</taxon>
        <taxon>Pseudonocardiales</taxon>
        <taxon>Pseudonocardiaceae</taxon>
        <taxon>Actinokineospora</taxon>
    </lineage>
</organism>
<dbReference type="InterPro" id="IPR050765">
    <property type="entry name" value="Riboflavin_Biosynth_HTPR"/>
</dbReference>
<dbReference type="Proteomes" id="UP001596512">
    <property type="component" value="Unassembled WGS sequence"/>
</dbReference>
<dbReference type="Gene3D" id="3.40.430.10">
    <property type="entry name" value="Dihydrofolate Reductase, subunit A"/>
    <property type="match status" value="1"/>
</dbReference>
<name>A0ABW2TVH0_9PSEU</name>
<protein>
    <submittedName>
        <fullName evidence="2">Dihydrofolate reductase family protein</fullName>
    </submittedName>
</protein>